<protein>
    <submittedName>
        <fullName evidence="1">Uncharacterized protein</fullName>
    </submittedName>
</protein>
<evidence type="ECO:0000313" key="2">
    <source>
        <dbReference type="Proteomes" id="UP001732700"/>
    </source>
</evidence>
<organism evidence="1 2">
    <name type="scientific">Avena sativa</name>
    <name type="common">Oat</name>
    <dbReference type="NCBI Taxonomy" id="4498"/>
    <lineage>
        <taxon>Eukaryota</taxon>
        <taxon>Viridiplantae</taxon>
        <taxon>Streptophyta</taxon>
        <taxon>Embryophyta</taxon>
        <taxon>Tracheophyta</taxon>
        <taxon>Spermatophyta</taxon>
        <taxon>Magnoliopsida</taxon>
        <taxon>Liliopsida</taxon>
        <taxon>Poales</taxon>
        <taxon>Poaceae</taxon>
        <taxon>BOP clade</taxon>
        <taxon>Pooideae</taxon>
        <taxon>Poodae</taxon>
        <taxon>Poeae</taxon>
        <taxon>Poeae Chloroplast Group 1 (Aveneae type)</taxon>
        <taxon>Aveninae</taxon>
        <taxon>Avena</taxon>
    </lineage>
</organism>
<accession>A0ACD5U1X2</accession>
<dbReference type="Proteomes" id="UP001732700">
    <property type="component" value="Chromosome 1D"/>
</dbReference>
<reference evidence="1" key="2">
    <citation type="submission" date="2025-09" db="UniProtKB">
        <authorList>
            <consortium name="EnsemblPlants"/>
        </authorList>
    </citation>
    <scope>IDENTIFICATION</scope>
</reference>
<name>A0ACD5U1X2_AVESA</name>
<dbReference type="EnsemblPlants" id="AVESA.00010b.r2.1DG0166090.1">
    <property type="protein sequence ID" value="AVESA.00010b.r2.1DG0166090.1.CDS"/>
    <property type="gene ID" value="AVESA.00010b.r2.1DG0166090"/>
</dbReference>
<keyword evidence="2" id="KW-1185">Reference proteome</keyword>
<evidence type="ECO:0000313" key="1">
    <source>
        <dbReference type="EnsemblPlants" id="AVESA.00010b.r2.1DG0166090.1.CDS"/>
    </source>
</evidence>
<sequence>MRGWCQKLGSDGFDQVKNPISNGLAGQKGAQLCRIYLPCHTAHHPVSLHNMFTVACSDHTELYQLGNVYLVKSSGLAALPTMLYSIYTMLIKWSSFYTKPLHLHLPPNKHTHTPMQRDSYPRAMFNPSSSSVPTYSDLSMNQAVNFSSDLHTAPTEIPRGNALFHDNSGLFPPLGFAASAPPPYASSLHSYYTNKQGTSSHSFPLYPPQFPDPVNSNAAFSCLSPSAFQLPLLPPVSSSPSSSSGDLLEFSSGPGTVRRVLSTGDLQGNNVSLPPPPIPPRFLPGDNCGSQEAAGEPFSEKVGRYSAEERKERIERYRSKRQQRNFHKKITYACRKTLADSRPRVQGRFARNVETEEGEGDAGADLETEASGISYEYNLSGGRCYDSQSQCSRETGGDSMVFDDSKWWWWGTAVAANGQQPLQQSVGFDVIAADEEEQLWASLADMCSGT</sequence>
<proteinExistence type="predicted"/>
<reference evidence="1" key="1">
    <citation type="submission" date="2021-05" db="EMBL/GenBank/DDBJ databases">
        <authorList>
            <person name="Scholz U."/>
            <person name="Mascher M."/>
            <person name="Fiebig A."/>
        </authorList>
    </citation>
    <scope>NUCLEOTIDE SEQUENCE [LARGE SCALE GENOMIC DNA]</scope>
</reference>